<evidence type="ECO:0000313" key="2">
    <source>
        <dbReference type="EMBL" id="KAF0712819.1"/>
    </source>
</evidence>
<evidence type="ECO:0000256" key="1">
    <source>
        <dbReference type="SAM" id="Phobius"/>
    </source>
</evidence>
<proteinExistence type="predicted"/>
<organism evidence="3 4">
    <name type="scientific">Aphanomyces stellatus</name>
    <dbReference type="NCBI Taxonomy" id="120398"/>
    <lineage>
        <taxon>Eukaryota</taxon>
        <taxon>Sar</taxon>
        <taxon>Stramenopiles</taxon>
        <taxon>Oomycota</taxon>
        <taxon>Saprolegniomycetes</taxon>
        <taxon>Saprolegniales</taxon>
        <taxon>Verrucalvaceae</taxon>
        <taxon>Aphanomyces</taxon>
    </lineage>
</organism>
<keyword evidence="1" id="KW-1133">Transmembrane helix</keyword>
<dbReference type="AlphaFoldDB" id="A0A485KDD8"/>
<dbReference type="EMBL" id="VJMH01001184">
    <property type="protein sequence ID" value="KAF0712819.1"/>
    <property type="molecule type" value="Genomic_DNA"/>
</dbReference>
<reference evidence="3 4" key="1">
    <citation type="submission" date="2019-03" db="EMBL/GenBank/DDBJ databases">
        <authorList>
            <person name="Gaulin E."/>
            <person name="Dumas B."/>
        </authorList>
    </citation>
    <scope>NUCLEOTIDE SEQUENCE [LARGE SCALE GENOMIC DNA]</scope>
    <source>
        <strain evidence="3">CBS 568.67</strain>
    </source>
</reference>
<accession>A0A485KDD8</accession>
<feature type="transmembrane region" description="Helical" evidence="1">
    <location>
        <begin position="218"/>
        <end position="239"/>
    </location>
</feature>
<keyword evidence="4" id="KW-1185">Reference proteome</keyword>
<evidence type="ECO:0000313" key="3">
    <source>
        <dbReference type="EMBL" id="VFT81750.1"/>
    </source>
</evidence>
<keyword evidence="1" id="KW-0472">Membrane</keyword>
<keyword evidence="1" id="KW-0812">Transmembrane</keyword>
<protein>
    <submittedName>
        <fullName evidence="3">Aste57867_4647 protein</fullName>
    </submittedName>
</protein>
<dbReference type="EMBL" id="CAADRA010001184">
    <property type="protein sequence ID" value="VFT81750.1"/>
    <property type="molecule type" value="Genomic_DNA"/>
</dbReference>
<dbReference type="OrthoDB" id="57629at2759"/>
<name>A0A485KDD8_9STRA</name>
<gene>
    <name evidence="3" type="primary">Aste57867_4647</name>
    <name evidence="2" type="ORF">As57867_004634</name>
    <name evidence="3" type="ORF">ASTE57867_4647</name>
</gene>
<sequence length="256" mass="27854">MPSHPPTAVVYSKSLCVQGIPATLDRDGNVVCWSDDGEECTPKYLSWRDKDLCNQVAEYLKPTYTYNACGCPHFEQRRTTGYEREDSWCSQAANKLGVVPQKACNTKWTCSQVDDGPLISIRLALDGNVECSSNDGRECATGEQLCNSLLNSYKQPAATVKCGCSLKASTGVTGYDTDGHWCSDSMAVLGANPPEKDFSCNQPVVFAAALENPVPNQAVTFAGLAFVVAGMALVALFVYRNRRAQSTNEERQQLVL</sequence>
<reference evidence="2" key="2">
    <citation type="submission" date="2019-06" db="EMBL/GenBank/DDBJ databases">
        <title>Genomics analysis of Aphanomyces spp. identifies a new class of oomycete effector associated with host adaptation.</title>
        <authorList>
            <person name="Gaulin E."/>
        </authorList>
    </citation>
    <scope>NUCLEOTIDE SEQUENCE</scope>
    <source>
        <strain evidence="2">CBS 578.67</strain>
    </source>
</reference>
<evidence type="ECO:0000313" key="4">
    <source>
        <dbReference type="Proteomes" id="UP000332933"/>
    </source>
</evidence>
<dbReference type="Proteomes" id="UP000332933">
    <property type="component" value="Unassembled WGS sequence"/>
</dbReference>